<accession>A0AA44Q7Z3</accession>
<dbReference type="InterPro" id="IPR036390">
    <property type="entry name" value="WH_DNA-bd_sf"/>
</dbReference>
<comment type="caution">
    <text evidence="1">The sequence shown here is derived from an EMBL/GenBank/DDBJ whole genome shotgun (WGS) entry which is preliminary data.</text>
</comment>
<reference evidence="1 2" key="1">
    <citation type="submission" date="2017-09" db="EMBL/GenBank/DDBJ databases">
        <title>Large-scale bioinformatics analysis of Bacillus genomes uncovers conserved roles of natural products in bacterial physiology.</title>
        <authorList>
            <consortium name="Agbiome Team Llc"/>
            <person name="Bleich R.M."/>
            <person name="Grubbs K.J."/>
            <person name="Santa Maria K.C."/>
            <person name="Allen S.E."/>
            <person name="Farag S."/>
            <person name="Shank E.A."/>
            <person name="Bowers A."/>
        </authorList>
    </citation>
    <scope>NUCLEOTIDE SEQUENCE [LARGE SCALE GENOMIC DNA]</scope>
    <source>
        <strain evidence="1 2">AFS067272</strain>
    </source>
</reference>
<dbReference type="InterPro" id="IPR036388">
    <property type="entry name" value="WH-like_DNA-bd_sf"/>
</dbReference>
<dbReference type="SUPFAM" id="SSF46785">
    <property type="entry name" value="Winged helix' DNA-binding domain"/>
    <property type="match status" value="1"/>
</dbReference>
<dbReference type="Gene3D" id="1.10.10.10">
    <property type="entry name" value="Winged helix-like DNA-binding domain superfamily/Winged helix DNA-binding domain"/>
    <property type="match status" value="1"/>
</dbReference>
<evidence type="ECO:0008006" key="3">
    <source>
        <dbReference type="Google" id="ProtNLM"/>
    </source>
</evidence>
<organism evidence="1 2">
    <name type="scientific">Bacillus cereus</name>
    <dbReference type="NCBI Taxonomy" id="1396"/>
    <lineage>
        <taxon>Bacteria</taxon>
        <taxon>Bacillati</taxon>
        <taxon>Bacillota</taxon>
        <taxon>Bacilli</taxon>
        <taxon>Bacillales</taxon>
        <taxon>Bacillaceae</taxon>
        <taxon>Bacillus</taxon>
        <taxon>Bacillus cereus group</taxon>
    </lineage>
</organism>
<dbReference type="EMBL" id="NVBO01000247">
    <property type="protein sequence ID" value="PFR96685.1"/>
    <property type="molecule type" value="Genomic_DNA"/>
</dbReference>
<proteinExistence type="predicted"/>
<name>A0AA44Q7Z3_BACCE</name>
<sequence length="128" mass="15112">MNEFQGLSNKRKAKLYKGNYKKWKEYSLNENGFFVIFSGFVEENKLKKISGNALKLYIYLGMYSKNMTGEVWHSTTTIAAYFGKSERTIRGWMKELEDQHLIKRMRLEFDGHPHVFLQPYNAGDSRKL</sequence>
<evidence type="ECO:0000313" key="1">
    <source>
        <dbReference type="EMBL" id="PFR96685.1"/>
    </source>
</evidence>
<protein>
    <recommendedName>
        <fullName evidence="3">Helix-turn-helix domain-containing protein</fullName>
    </recommendedName>
</protein>
<dbReference type="AlphaFoldDB" id="A0AA44Q7Z3"/>
<evidence type="ECO:0000313" key="2">
    <source>
        <dbReference type="Proteomes" id="UP000226357"/>
    </source>
</evidence>
<dbReference type="RefSeq" id="WP_098523371.1">
    <property type="nucleotide sequence ID" value="NZ_NUYJ01000083.1"/>
</dbReference>
<dbReference type="Proteomes" id="UP000226357">
    <property type="component" value="Unassembled WGS sequence"/>
</dbReference>
<dbReference type="Pfam" id="PF13730">
    <property type="entry name" value="HTH_36"/>
    <property type="match status" value="1"/>
</dbReference>
<gene>
    <name evidence="1" type="ORF">COK38_20645</name>
</gene>